<comment type="subcellular location">
    <subcellularLocation>
        <location evidence="1">Membrane</location>
    </subcellularLocation>
</comment>
<dbReference type="Proteomes" id="UP001174909">
    <property type="component" value="Unassembled WGS sequence"/>
</dbReference>
<dbReference type="InterPro" id="IPR050122">
    <property type="entry name" value="RTK"/>
</dbReference>
<evidence type="ECO:0000259" key="10">
    <source>
        <dbReference type="PROSITE" id="PS50011"/>
    </source>
</evidence>
<dbReference type="GO" id="GO:0043235">
    <property type="term" value="C:receptor complex"/>
    <property type="evidence" value="ECO:0007669"/>
    <property type="project" value="TreeGrafter"/>
</dbReference>
<evidence type="ECO:0000256" key="2">
    <source>
        <dbReference type="ARBA" id="ARBA00022692"/>
    </source>
</evidence>
<evidence type="ECO:0000313" key="12">
    <source>
        <dbReference type="Proteomes" id="UP001174909"/>
    </source>
</evidence>
<feature type="compositionally biased region" description="Polar residues" evidence="9">
    <location>
        <begin position="183"/>
        <end position="201"/>
    </location>
</feature>
<feature type="compositionally biased region" description="Basic and acidic residues" evidence="9">
    <location>
        <begin position="238"/>
        <end position="251"/>
    </location>
</feature>
<evidence type="ECO:0000313" key="11">
    <source>
        <dbReference type="EMBL" id="CAI8014184.1"/>
    </source>
</evidence>
<dbReference type="PANTHER" id="PTHR24416:SF550">
    <property type="entry name" value="FIBROBLAST GROWTH FACTOR RECEPTOR HOMOLOG 1-RELATED"/>
    <property type="match status" value="1"/>
</dbReference>
<reference evidence="11" key="1">
    <citation type="submission" date="2023-03" db="EMBL/GenBank/DDBJ databases">
        <authorList>
            <person name="Steffen K."/>
            <person name="Cardenas P."/>
        </authorList>
    </citation>
    <scope>NUCLEOTIDE SEQUENCE</scope>
</reference>
<name>A0AA35WB95_GEOBA</name>
<keyword evidence="8 11" id="KW-0675">Receptor</keyword>
<dbReference type="InterPro" id="IPR020635">
    <property type="entry name" value="Tyr_kinase_cat_dom"/>
</dbReference>
<evidence type="ECO:0000256" key="3">
    <source>
        <dbReference type="ARBA" id="ARBA00022729"/>
    </source>
</evidence>
<feature type="region of interest" description="Disordered" evidence="9">
    <location>
        <begin position="382"/>
        <end position="447"/>
    </location>
</feature>
<feature type="region of interest" description="Disordered" evidence="9">
    <location>
        <begin position="91"/>
        <end position="117"/>
    </location>
</feature>
<proteinExistence type="predicted"/>
<dbReference type="PRINTS" id="PR00109">
    <property type="entry name" value="TYRKINASE"/>
</dbReference>
<dbReference type="Pfam" id="PF07714">
    <property type="entry name" value="PK_Tyr_Ser-Thr"/>
    <property type="match status" value="1"/>
</dbReference>
<comment type="caution">
    <text evidence="11">The sequence shown here is derived from an EMBL/GenBank/DDBJ whole genome shotgun (WGS) entry which is preliminary data.</text>
</comment>
<gene>
    <name evidence="11" type="ORF">GBAR_LOCUS8903</name>
</gene>
<keyword evidence="3" id="KW-0732">Signal</keyword>
<evidence type="ECO:0000256" key="1">
    <source>
        <dbReference type="ARBA" id="ARBA00004370"/>
    </source>
</evidence>
<evidence type="ECO:0000256" key="7">
    <source>
        <dbReference type="ARBA" id="ARBA00023136"/>
    </source>
</evidence>
<feature type="region of interest" description="Disordered" evidence="9">
    <location>
        <begin position="183"/>
        <end position="252"/>
    </location>
</feature>
<dbReference type="GO" id="GO:0007169">
    <property type="term" value="P:cell surface receptor protein tyrosine kinase signaling pathway"/>
    <property type="evidence" value="ECO:0007669"/>
    <property type="project" value="TreeGrafter"/>
</dbReference>
<dbReference type="EMBL" id="CASHTH010001346">
    <property type="protein sequence ID" value="CAI8014184.1"/>
    <property type="molecule type" value="Genomic_DNA"/>
</dbReference>
<dbReference type="GO" id="GO:0005524">
    <property type="term" value="F:ATP binding"/>
    <property type="evidence" value="ECO:0007669"/>
    <property type="project" value="UniProtKB-KW"/>
</dbReference>
<feature type="compositionally biased region" description="Low complexity" evidence="9">
    <location>
        <begin position="106"/>
        <end position="117"/>
    </location>
</feature>
<dbReference type="InterPro" id="IPR000719">
    <property type="entry name" value="Prot_kinase_dom"/>
</dbReference>
<feature type="region of interest" description="Disordered" evidence="9">
    <location>
        <begin position="293"/>
        <end position="328"/>
    </location>
</feature>
<evidence type="ECO:0000256" key="5">
    <source>
        <dbReference type="ARBA" id="ARBA00022840"/>
    </source>
</evidence>
<feature type="compositionally biased region" description="Basic and acidic residues" evidence="9">
    <location>
        <begin position="399"/>
        <end position="423"/>
    </location>
</feature>
<dbReference type="InterPro" id="IPR001245">
    <property type="entry name" value="Ser-Thr/Tyr_kinase_cat_dom"/>
</dbReference>
<organism evidence="11 12">
    <name type="scientific">Geodia barretti</name>
    <name type="common">Barrett's horny sponge</name>
    <dbReference type="NCBI Taxonomy" id="519541"/>
    <lineage>
        <taxon>Eukaryota</taxon>
        <taxon>Metazoa</taxon>
        <taxon>Porifera</taxon>
        <taxon>Demospongiae</taxon>
        <taxon>Heteroscleromorpha</taxon>
        <taxon>Tetractinellida</taxon>
        <taxon>Astrophorina</taxon>
        <taxon>Geodiidae</taxon>
        <taxon>Geodia</taxon>
    </lineage>
</organism>
<keyword evidence="5" id="KW-0067">ATP-binding</keyword>
<feature type="non-terminal residue" evidence="11">
    <location>
        <position position="1"/>
    </location>
</feature>
<protein>
    <submittedName>
        <fullName evidence="11">Leukocyte tyrosine kinase receptor</fullName>
    </submittedName>
</protein>
<dbReference type="GO" id="GO:0004714">
    <property type="term" value="F:transmembrane receptor protein tyrosine kinase activity"/>
    <property type="evidence" value="ECO:0007669"/>
    <property type="project" value="TreeGrafter"/>
</dbReference>
<dbReference type="GO" id="GO:0005886">
    <property type="term" value="C:plasma membrane"/>
    <property type="evidence" value="ECO:0007669"/>
    <property type="project" value="TreeGrafter"/>
</dbReference>
<dbReference type="PANTHER" id="PTHR24416">
    <property type="entry name" value="TYROSINE-PROTEIN KINASE RECEPTOR"/>
    <property type="match status" value="1"/>
</dbReference>
<dbReference type="SMART" id="SM00219">
    <property type="entry name" value="TyrKc"/>
    <property type="match status" value="1"/>
</dbReference>
<evidence type="ECO:0000256" key="9">
    <source>
        <dbReference type="SAM" id="MobiDB-lite"/>
    </source>
</evidence>
<feature type="compositionally biased region" description="Polar residues" evidence="9">
    <location>
        <begin position="295"/>
        <end position="310"/>
    </location>
</feature>
<dbReference type="PROSITE" id="PS50011">
    <property type="entry name" value="PROTEIN_KINASE_DOM"/>
    <property type="match status" value="1"/>
</dbReference>
<keyword evidence="12" id="KW-1185">Reference proteome</keyword>
<keyword evidence="11" id="KW-0418">Kinase</keyword>
<evidence type="ECO:0000256" key="4">
    <source>
        <dbReference type="ARBA" id="ARBA00022741"/>
    </source>
</evidence>
<evidence type="ECO:0000256" key="8">
    <source>
        <dbReference type="ARBA" id="ARBA00023170"/>
    </source>
</evidence>
<dbReference type="SUPFAM" id="SSF56112">
    <property type="entry name" value="Protein kinase-like (PK-like)"/>
    <property type="match status" value="1"/>
</dbReference>
<dbReference type="Gene3D" id="1.10.510.10">
    <property type="entry name" value="Transferase(Phosphotransferase) domain 1"/>
    <property type="match status" value="1"/>
</dbReference>
<dbReference type="InterPro" id="IPR011009">
    <property type="entry name" value="Kinase-like_dom_sf"/>
</dbReference>
<keyword evidence="2" id="KW-0812">Transmembrane</keyword>
<evidence type="ECO:0000256" key="6">
    <source>
        <dbReference type="ARBA" id="ARBA00022989"/>
    </source>
</evidence>
<keyword evidence="4" id="KW-0547">Nucleotide-binding</keyword>
<sequence>MSPESLAYRMSNEKTDVWSFGVTCWEVFSLGTVLPYPTIDNRELLDYLDCGRRLSKPRLCNQHVYDVMQQCWKMQPEERPAFSDIVTLLQATPTDDPSEPNRPARTSSSTTNTPHPSLLCSVAKQGTTVPTSRVASDAKPEISNADEEYVEMSCNESSGQGVVLIAAGNSSIAANTSSPQYLNVTMSDESGNVNKSPNNRTDTPDKRPFGDRSIPAPTPNNPEDSSSCATKEATLATESKKDTPAAEKGEENSGLLDSIINYFQEKTIGSQESLDRDTDTDFLTTQMKEIETTYRSRSVSSPSYMTSSLPHSHTHHQSSRSQSTTERGLPSKFAPLVESAEELATSPYTRISIYDECPTTPNVTITFKTGERVTPAETIFSFSRDNSSQATGENARQQQDTKVEAKNGGESKHPGVDVAEKARVGGSRISVVSMPGGTRETETEGGGRWRGRMRERFFSYSAGDYVKMHPSSTSTLTNT</sequence>
<feature type="compositionally biased region" description="Polar residues" evidence="9">
    <location>
        <begin position="382"/>
        <end position="398"/>
    </location>
</feature>
<keyword evidence="11" id="KW-0808">Transferase</keyword>
<keyword evidence="7" id="KW-0472">Membrane</keyword>
<feature type="domain" description="Protein kinase" evidence="10">
    <location>
        <begin position="1"/>
        <end position="118"/>
    </location>
</feature>
<accession>A0AA35WB95</accession>
<dbReference type="AlphaFoldDB" id="A0AA35WB95"/>
<keyword evidence="6" id="KW-1133">Transmembrane helix</keyword>